<organism evidence="1 2">
    <name type="scientific">Mycolicibacterium duvalii</name>
    <dbReference type="NCBI Taxonomy" id="39688"/>
    <lineage>
        <taxon>Bacteria</taxon>
        <taxon>Bacillati</taxon>
        <taxon>Actinomycetota</taxon>
        <taxon>Actinomycetes</taxon>
        <taxon>Mycobacteriales</taxon>
        <taxon>Mycobacteriaceae</taxon>
        <taxon>Mycolicibacterium</taxon>
    </lineage>
</organism>
<evidence type="ECO:0008006" key="3">
    <source>
        <dbReference type="Google" id="ProtNLM"/>
    </source>
</evidence>
<accession>A0A7I7K8F6</accession>
<keyword evidence="2" id="KW-1185">Reference proteome</keyword>
<protein>
    <recommendedName>
        <fullName evidence="3">Integrase</fullName>
    </recommendedName>
</protein>
<dbReference type="AlphaFoldDB" id="A0A7I7K8F6"/>
<proteinExistence type="predicted"/>
<evidence type="ECO:0000313" key="1">
    <source>
        <dbReference type="EMBL" id="BBX19788.1"/>
    </source>
</evidence>
<gene>
    <name evidence="1" type="ORF">MDUV_46480</name>
</gene>
<dbReference type="EMBL" id="AP022563">
    <property type="protein sequence ID" value="BBX19788.1"/>
    <property type="molecule type" value="Genomic_DNA"/>
</dbReference>
<sequence>MFGHTSAKVTLDTYADLFDTDLDAVGITLDQSYSLTSVSKKGVNRGQLIAQQI</sequence>
<dbReference type="KEGG" id="mdu:MDUV_46480"/>
<reference evidence="1 2" key="1">
    <citation type="journal article" date="2019" name="Emerg. Microbes Infect.">
        <title>Comprehensive subspecies identification of 175 nontuberculous mycobacteria species based on 7547 genomic profiles.</title>
        <authorList>
            <person name="Matsumoto Y."/>
            <person name="Kinjo T."/>
            <person name="Motooka D."/>
            <person name="Nabeya D."/>
            <person name="Jung N."/>
            <person name="Uechi K."/>
            <person name="Horii T."/>
            <person name="Iida T."/>
            <person name="Fujita J."/>
            <person name="Nakamura S."/>
        </authorList>
    </citation>
    <scope>NUCLEOTIDE SEQUENCE [LARGE SCALE GENOMIC DNA]</scope>
    <source>
        <strain evidence="1 2">JCM 6396</strain>
    </source>
</reference>
<name>A0A7I7K8F6_9MYCO</name>
<dbReference type="Proteomes" id="UP000467006">
    <property type="component" value="Chromosome"/>
</dbReference>
<evidence type="ECO:0000313" key="2">
    <source>
        <dbReference type="Proteomes" id="UP000467006"/>
    </source>
</evidence>